<protein>
    <recommendedName>
        <fullName evidence="3">Curli production assembly/transport component CsgG</fullName>
    </recommendedName>
</protein>
<dbReference type="PANTHER" id="PTHR41164:SF1">
    <property type="entry name" value="CURLI PRODUCTION ASSEMBLY_TRANSPORT COMPONENT CSGG"/>
    <property type="match status" value="1"/>
</dbReference>
<accession>A0A1I1UH51</accession>
<dbReference type="AlphaFoldDB" id="A0A1I1UH51"/>
<dbReference type="Proteomes" id="UP000198862">
    <property type="component" value="Unassembled WGS sequence"/>
</dbReference>
<evidence type="ECO:0000256" key="6">
    <source>
        <dbReference type="ARBA" id="ARBA00023136"/>
    </source>
</evidence>
<evidence type="ECO:0000256" key="4">
    <source>
        <dbReference type="ARBA" id="ARBA00022475"/>
    </source>
</evidence>
<organism evidence="9 10">
    <name type="scientific">Pseudoalteromonas denitrificans DSM 6059</name>
    <dbReference type="NCBI Taxonomy" id="1123010"/>
    <lineage>
        <taxon>Bacteria</taxon>
        <taxon>Pseudomonadati</taxon>
        <taxon>Pseudomonadota</taxon>
        <taxon>Gammaproteobacteria</taxon>
        <taxon>Alteromonadales</taxon>
        <taxon>Pseudoalteromonadaceae</taxon>
        <taxon>Pseudoalteromonas</taxon>
    </lineage>
</organism>
<dbReference type="Gene3D" id="3.40.50.10610">
    <property type="entry name" value="ABC-type transport auxiliary lipoprotein component"/>
    <property type="match status" value="2"/>
</dbReference>
<evidence type="ECO:0000256" key="2">
    <source>
        <dbReference type="ARBA" id="ARBA00008899"/>
    </source>
</evidence>
<evidence type="ECO:0000313" key="9">
    <source>
        <dbReference type="EMBL" id="SFD70176.1"/>
    </source>
</evidence>
<name>A0A1I1UH51_9GAMM</name>
<gene>
    <name evidence="9" type="ORF">SAMN02745724_05237</name>
</gene>
<evidence type="ECO:0000256" key="8">
    <source>
        <dbReference type="ARBA" id="ARBA00023288"/>
    </source>
</evidence>
<keyword evidence="8" id="KW-0449">Lipoprotein</keyword>
<dbReference type="PROSITE" id="PS51257">
    <property type="entry name" value="PROKAR_LIPOPROTEIN"/>
    <property type="match status" value="1"/>
</dbReference>
<dbReference type="STRING" id="1123010.SAMN02745724_05237"/>
<keyword evidence="5" id="KW-0732">Signal</keyword>
<evidence type="ECO:0000256" key="3">
    <source>
        <dbReference type="ARBA" id="ARBA00014028"/>
    </source>
</evidence>
<dbReference type="InterPro" id="IPR005534">
    <property type="entry name" value="Curli_assmbl/transp-comp_CsgG"/>
</dbReference>
<dbReference type="GO" id="GO:0030288">
    <property type="term" value="C:outer membrane-bounded periplasmic space"/>
    <property type="evidence" value="ECO:0007669"/>
    <property type="project" value="InterPro"/>
</dbReference>
<dbReference type="PANTHER" id="PTHR41164">
    <property type="entry name" value="CURLI PRODUCTION ASSEMBLY/TRANSPORT COMPONENT CSGG"/>
    <property type="match status" value="1"/>
</dbReference>
<dbReference type="EMBL" id="FOLO01000089">
    <property type="protein sequence ID" value="SFD70176.1"/>
    <property type="molecule type" value="Genomic_DNA"/>
</dbReference>
<keyword evidence="4" id="KW-1003">Cell membrane</keyword>
<proteinExistence type="inferred from homology"/>
<evidence type="ECO:0000256" key="5">
    <source>
        <dbReference type="ARBA" id="ARBA00022729"/>
    </source>
</evidence>
<reference evidence="9 10" key="1">
    <citation type="submission" date="2016-10" db="EMBL/GenBank/DDBJ databases">
        <authorList>
            <person name="de Groot N.N."/>
        </authorList>
    </citation>
    <scope>NUCLEOTIDE SEQUENCE [LARGE SCALE GENOMIC DNA]</scope>
    <source>
        <strain evidence="9 10">DSM 6059</strain>
    </source>
</reference>
<evidence type="ECO:0000313" key="10">
    <source>
        <dbReference type="Proteomes" id="UP000198862"/>
    </source>
</evidence>
<evidence type="ECO:0000256" key="7">
    <source>
        <dbReference type="ARBA" id="ARBA00023139"/>
    </source>
</evidence>
<comment type="similarity">
    <text evidence="2">Belongs to the CsgG family.</text>
</comment>
<evidence type="ECO:0000256" key="1">
    <source>
        <dbReference type="ARBA" id="ARBA00003989"/>
    </source>
</evidence>
<comment type="function">
    <text evidence="1">May be involved in the biogenesis of curli organelles.</text>
</comment>
<dbReference type="Pfam" id="PF03783">
    <property type="entry name" value="CsgG"/>
    <property type="match status" value="1"/>
</dbReference>
<keyword evidence="7" id="KW-0564">Palmitate</keyword>
<keyword evidence="6" id="KW-0472">Membrane</keyword>
<sequence length="259" mass="28441">MIKKIIIIPIIFTLTACSHINSLIPPELSTAITVEATETFKELNALPKPRGPITVSVYSFRDQTGQYKPQANVSSFSTAVTQGATSILMQALSDSDWFLPVEREGLQNILTERKITRAANKNKEQVDLPPLTTAKILLEGGIISYDSNAKTGGFGAEYFGIGASELYREDIISVYMRAIDVRTGQVLISVSTSKKVLSTEVRAGFFRYVSFKRLAEAEAGYTSNEPMHLCVKQALEKAITELVKKGINKGVWRAQSSTV</sequence>
<keyword evidence="10" id="KW-1185">Reference proteome</keyword>